<dbReference type="AlphaFoldDB" id="A0A8J2K4N0"/>
<keyword evidence="1" id="KW-0732">Signal</keyword>
<keyword evidence="3" id="KW-1185">Reference proteome</keyword>
<feature type="chain" id="PRO_5035302970" evidence="1">
    <location>
        <begin position="21"/>
        <end position="205"/>
    </location>
</feature>
<reference evidence="2" key="1">
    <citation type="submission" date="2021-06" db="EMBL/GenBank/DDBJ databases">
        <authorList>
            <person name="Hodson N. C."/>
            <person name="Mongue J. A."/>
            <person name="Jaron S. K."/>
        </authorList>
    </citation>
    <scope>NUCLEOTIDE SEQUENCE</scope>
</reference>
<sequence length="205" mass="23804">MRLLTFAAIISLCCNHSLIGKEVQGHLKPLIQKKSRVLRISPIWLNELEQSYQIAFEHQFGLLKRVHNQTLGTSSVSRFYLLKSQSYTRLANEININRKMLDNPRARLFQFQDHWGEWEDYHFSRINSKIRIQRNSAYQPNSKLKEMYSNSSLLNAQIEGMIKNPMVRLFSGENLTGESQDFHLGKTRNLAVTYKGCSNVDELAN</sequence>
<evidence type="ECO:0000313" key="3">
    <source>
        <dbReference type="Proteomes" id="UP000708208"/>
    </source>
</evidence>
<name>A0A8J2K4N0_9HEXA</name>
<protein>
    <submittedName>
        <fullName evidence="2">Uncharacterized protein</fullName>
    </submittedName>
</protein>
<comment type="caution">
    <text evidence="2">The sequence shown here is derived from an EMBL/GenBank/DDBJ whole genome shotgun (WGS) entry which is preliminary data.</text>
</comment>
<proteinExistence type="predicted"/>
<accession>A0A8J2K4N0</accession>
<feature type="signal peptide" evidence="1">
    <location>
        <begin position="1"/>
        <end position="20"/>
    </location>
</feature>
<organism evidence="2 3">
    <name type="scientific">Allacma fusca</name>
    <dbReference type="NCBI Taxonomy" id="39272"/>
    <lineage>
        <taxon>Eukaryota</taxon>
        <taxon>Metazoa</taxon>
        <taxon>Ecdysozoa</taxon>
        <taxon>Arthropoda</taxon>
        <taxon>Hexapoda</taxon>
        <taxon>Collembola</taxon>
        <taxon>Symphypleona</taxon>
        <taxon>Sminthuridae</taxon>
        <taxon>Allacma</taxon>
    </lineage>
</organism>
<feature type="non-terminal residue" evidence="2">
    <location>
        <position position="1"/>
    </location>
</feature>
<gene>
    <name evidence="2" type="ORF">AFUS01_LOCUS9258</name>
</gene>
<evidence type="ECO:0000256" key="1">
    <source>
        <dbReference type="SAM" id="SignalP"/>
    </source>
</evidence>
<evidence type="ECO:0000313" key="2">
    <source>
        <dbReference type="EMBL" id="CAG7719964.1"/>
    </source>
</evidence>
<dbReference type="Proteomes" id="UP000708208">
    <property type="component" value="Unassembled WGS sequence"/>
</dbReference>
<dbReference type="EMBL" id="CAJVCH010065925">
    <property type="protein sequence ID" value="CAG7719964.1"/>
    <property type="molecule type" value="Genomic_DNA"/>
</dbReference>